<evidence type="ECO:0000256" key="1">
    <source>
        <dbReference type="ARBA" id="ARBA00023319"/>
    </source>
</evidence>
<dbReference type="SUPFAM" id="SSF49265">
    <property type="entry name" value="Fibronectin type III"/>
    <property type="match status" value="1"/>
</dbReference>
<dbReference type="InterPro" id="IPR036179">
    <property type="entry name" value="Ig-like_dom_sf"/>
</dbReference>
<dbReference type="InterPro" id="IPR003961">
    <property type="entry name" value="FN3_dom"/>
</dbReference>
<feature type="domain" description="Fibronectin type-III" evidence="2">
    <location>
        <begin position="11"/>
        <end position="106"/>
    </location>
</feature>
<dbReference type="PROSITE" id="PS50853">
    <property type="entry name" value="FN3"/>
    <property type="match status" value="2"/>
</dbReference>
<dbReference type="InterPro" id="IPR013783">
    <property type="entry name" value="Ig-like_fold"/>
</dbReference>
<dbReference type="PANTHER" id="PTHR14340:SF9">
    <property type="entry name" value="FIBRONECTIN TYPE-III DOMAIN-CONTAINING PROTEIN"/>
    <property type="match status" value="1"/>
</dbReference>
<dbReference type="Proteomes" id="UP000194236">
    <property type="component" value="Unassembled WGS sequence"/>
</dbReference>
<proteinExistence type="predicted"/>
<organism evidence="3 4">
    <name type="scientific">Euroglyphus maynei</name>
    <name type="common">Mayne's house dust mite</name>
    <dbReference type="NCBI Taxonomy" id="6958"/>
    <lineage>
        <taxon>Eukaryota</taxon>
        <taxon>Metazoa</taxon>
        <taxon>Ecdysozoa</taxon>
        <taxon>Arthropoda</taxon>
        <taxon>Chelicerata</taxon>
        <taxon>Arachnida</taxon>
        <taxon>Acari</taxon>
        <taxon>Acariformes</taxon>
        <taxon>Sarcoptiformes</taxon>
        <taxon>Astigmata</taxon>
        <taxon>Psoroptidia</taxon>
        <taxon>Analgoidea</taxon>
        <taxon>Pyroglyphidae</taxon>
        <taxon>Pyroglyphinae</taxon>
        <taxon>Euroglyphus</taxon>
    </lineage>
</organism>
<feature type="non-terminal residue" evidence="3">
    <location>
        <position position="309"/>
    </location>
</feature>
<sequence length="309" mass="34549">LNVNFVDVPGPPEGPLEVKDLFRDRCKLSWKPPKELGGLPLLHYIVERQDIGVRGGWTEVGTTEELKIDVTDLAHKKEYKFRVRAVNKKGASEPLNSSKNIIAKDPYDEPSKVQDCELVDWDKEHVDLKWKPPEKDGGSPIEKYVIEMKDKFQSEWSQAIEVPGDKLKGKVCVPTIKEGNQYQFRVRAVNKAGPGEPSDPTKPVIIKDRFVKPFIIGEGLKNIVVKKGANIKYDIQFKGEPPPDVVWEVNDSELKSSSRVSIENTDKTTLLIIKQAVRADSGKFRLTLTNSSGTCSSTADVVVLDKPSM</sequence>
<gene>
    <name evidence="3" type="ORF">BLA29_008709</name>
</gene>
<keyword evidence="4" id="KW-1185">Reference proteome</keyword>
<dbReference type="Gene3D" id="2.60.40.10">
    <property type="entry name" value="Immunoglobulins"/>
    <property type="match status" value="3"/>
</dbReference>
<dbReference type="Pfam" id="PF00041">
    <property type="entry name" value="fn3"/>
    <property type="match status" value="2"/>
</dbReference>
<dbReference type="Pfam" id="PF07679">
    <property type="entry name" value="I-set"/>
    <property type="match status" value="1"/>
</dbReference>
<evidence type="ECO:0000313" key="3">
    <source>
        <dbReference type="EMBL" id="OTF71667.1"/>
    </source>
</evidence>
<name>A0A1Y3AUJ2_EURMA</name>
<dbReference type="PRINTS" id="PR00014">
    <property type="entry name" value="FNTYPEIII"/>
</dbReference>
<dbReference type="SMART" id="SM00060">
    <property type="entry name" value="FN3"/>
    <property type="match status" value="2"/>
</dbReference>
<dbReference type="FunFam" id="2.60.40.10:FF:000056">
    <property type="entry name" value="twitchin isoform X4"/>
    <property type="match status" value="2"/>
</dbReference>
<reference evidence="3 4" key="1">
    <citation type="submission" date="2017-03" db="EMBL/GenBank/DDBJ databases">
        <title>Genome Survey of Euroglyphus maynei.</title>
        <authorList>
            <person name="Arlian L.G."/>
            <person name="Morgan M.S."/>
            <person name="Rider S.D."/>
        </authorList>
    </citation>
    <scope>NUCLEOTIDE SEQUENCE [LARGE SCALE GENOMIC DNA]</scope>
    <source>
        <strain evidence="3">Arlian Lab</strain>
        <tissue evidence="3">Whole body</tissue>
    </source>
</reference>
<dbReference type="InterPro" id="IPR013098">
    <property type="entry name" value="Ig_I-set"/>
</dbReference>
<evidence type="ECO:0000313" key="4">
    <source>
        <dbReference type="Proteomes" id="UP000194236"/>
    </source>
</evidence>
<dbReference type="SUPFAM" id="SSF48726">
    <property type="entry name" value="Immunoglobulin"/>
    <property type="match status" value="1"/>
</dbReference>
<comment type="caution">
    <text evidence="3">The sequence shown here is derived from an EMBL/GenBank/DDBJ whole genome shotgun (WGS) entry which is preliminary data.</text>
</comment>
<protein>
    <recommendedName>
        <fullName evidence="2">Fibronectin type-III domain-containing protein</fullName>
    </recommendedName>
</protein>
<dbReference type="CDD" id="cd05748">
    <property type="entry name" value="Ig_Titin_like"/>
    <property type="match status" value="1"/>
</dbReference>
<dbReference type="AlphaFoldDB" id="A0A1Y3AUJ2"/>
<dbReference type="GO" id="GO:0030154">
    <property type="term" value="P:cell differentiation"/>
    <property type="evidence" value="ECO:0007669"/>
    <property type="project" value="UniProtKB-ARBA"/>
</dbReference>
<dbReference type="EMBL" id="MUJZ01059802">
    <property type="protein sequence ID" value="OTF71667.1"/>
    <property type="molecule type" value="Genomic_DNA"/>
</dbReference>
<feature type="non-terminal residue" evidence="3">
    <location>
        <position position="1"/>
    </location>
</feature>
<dbReference type="PANTHER" id="PTHR14340">
    <property type="entry name" value="MICROFIBRIL-ASSOCIATED GLYCOPROTEIN 3"/>
    <property type="match status" value="1"/>
</dbReference>
<dbReference type="InterPro" id="IPR036116">
    <property type="entry name" value="FN3_sf"/>
</dbReference>
<feature type="domain" description="Fibronectin type-III" evidence="2">
    <location>
        <begin position="109"/>
        <end position="209"/>
    </location>
</feature>
<dbReference type="CDD" id="cd00063">
    <property type="entry name" value="FN3"/>
    <property type="match status" value="2"/>
</dbReference>
<dbReference type="FunFam" id="2.60.40.10:FF:000051">
    <property type="entry name" value="Uncharacterized protein, isoform J"/>
    <property type="match status" value="1"/>
</dbReference>
<dbReference type="GO" id="GO:0030017">
    <property type="term" value="C:sarcomere"/>
    <property type="evidence" value="ECO:0007669"/>
    <property type="project" value="UniProtKB-ARBA"/>
</dbReference>
<accession>A0A1Y3AUJ2</accession>
<dbReference type="GO" id="GO:0009653">
    <property type="term" value="P:anatomical structure morphogenesis"/>
    <property type="evidence" value="ECO:0007669"/>
    <property type="project" value="UniProtKB-ARBA"/>
</dbReference>
<dbReference type="OrthoDB" id="6426872at2759"/>
<evidence type="ECO:0000259" key="2">
    <source>
        <dbReference type="PROSITE" id="PS50853"/>
    </source>
</evidence>
<keyword evidence="1" id="KW-0393">Immunoglobulin domain</keyword>